<organism evidence="6 7">
    <name type="scientific">Sphaerobolus stellatus (strain SS14)</name>
    <dbReference type="NCBI Taxonomy" id="990650"/>
    <lineage>
        <taxon>Eukaryota</taxon>
        <taxon>Fungi</taxon>
        <taxon>Dikarya</taxon>
        <taxon>Basidiomycota</taxon>
        <taxon>Agaricomycotina</taxon>
        <taxon>Agaricomycetes</taxon>
        <taxon>Phallomycetidae</taxon>
        <taxon>Geastrales</taxon>
        <taxon>Sphaerobolaceae</taxon>
        <taxon>Sphaerobolus</taxon>
    </lineage>
</organism>
<dbReference type="SUPFAM" id="SSF51905">
    <property type="entry name" value="FAD/NAD(P)-binding domain"/>
    <property type="match status" value="1"/>
</dbReference>
<feature type="domain" description="FAD-binding" evidence="5">
    <location>
        <begin position="74"/>
        <end position="216"/>
    </location>
</feature>
<keyword evidence="2" id="KW-0285">Flavoprotein</keyword>
<evidence type="ECO:0000256" key="4">
    <source>
        <dbReference type="ARBA" id="ARBA00023002"/>
    </source>
</evidence>
<evidence type="ECO:0000256" key="2">
    <source>
        <dbReference type="ARBA" id="ARBA00022630"/>
    </source>
</evidence>
<gene>
    <name evidence="6" type="ORF">M422DRAFT_254808</name>
</gene>
<protein>
    <recommendedName>
        <fullName evidence="5">FAD-binding domain-containing protein</fullName>
    </recommendedName>
</protein>
<sequence>MSNISAQTAPVFTKFPDVHFQDPQTGIAYEDSGLGQNIYFTLTDVSFEEPLLFARDYPTFCLDPFLVCTPFRPLIPQQTETLCRIVLGTLTHAEVSQSTSKEYLQAELDRRNPFKERLVIKEVFITSRYRVRTALAGTYWKKIGNGHVPLAGDAAHVHSPVGGQGINLGICDAIEVRHAIRDHIEAKRTLSNGSEGSDLNRILQGYAEERRNIGVKVLALAKRLTRMVRCNFGWRRVVRNVVMRIVISTDTGISLAWKIFLLVR</sequence>
<dbReference type="OrthoDB" id="10016252at2759"/>
<evidence type="ECO:0000256" key="1">
    <source>
        <dbReference type="ARBA" id="ARBA00001974"/>
    </source>
</evidence>
<dbReference type="Gene3D" id="3.50.50.60">
    <property type="entry name" value="FAD/NAD(P)-binding domain"/>
    <property type="match status" value="1"/>
</dbReference>
<dbReference type="PRINTS" id="PR00420">
    <property type="entry name" value="RNGMNOXGNASE"/>
</dbReference>
<keyword evidence="3" id="KW-0274">FAD</keyword>
<dbReference type="HOGENOM" id="CLU_009665_20_0_1"/>
<evidence type="ECO:0000313" key="7">
    <source>
        <dbReference type="Proteomes" id="UP000054279"/>
    </source>
</evidence>
<dbReference type="InterPro" id="IPR050641">
    <property type="entry name" value="RIFMO-like"/>
</dbReference>
<evidence type="ECO:0000256" key="3">
    <source>
        <dbReference type="ARBA" id="ARBA00022827"/>
    </source>
</evidence>
<dbReference type="Gene3D" id="3.30.70.2450">
    <property type="match status" value="1"/>
</dbReference>
<evidence type="ECO:0000313" key="6">
    <source>
        <dbReference type="EMBL" id="KIJ42115.1"/>
    </source>
</evidence>
<dbReference type="AlphaFoldDB" id="A0A0C9VU75"/>
<evidence type="ECO:0000259" key="5">
    <source>
        <dbReference type="Pfam" id="PF01494"/>
    </source>
</evidence>
<comment type="cofactor">
    <cofactor evidence="1">
        <name>FAD</name>
        <dbReference type="ChEBI" id="CHEBI:57692"/>
    </cofactor>
</comment>
<dbReference type="Proteomes" id="UP000054279">
    <property type="component" value="Unassembled WGS sequence"/>
</dbReference>
<dbReference type="GO" id="GO:0071949">
    <property type="term" value="F:FAD binding"/>
    <property type="evidence" value="ECO:0007669"/>
    <property type="project" value="InterPro"/>
</dbReference>
<dbReference type="InterPro" id="IPR036188">
    <property type="entry name" value="FAD/NAD-bd_sf"/>
</dbReference>
<dbReference type="PANTHER" id="PTHR43004:SF19">
    <property type="entry name" value="BINDING MONOOXYGENASE, PUTATIVE (JCVI)-RELATED"/>
    <property type="match status" value="1"/>
</dbReference>
<dbReference type="PANTHER" id="PTHR43004">
    <property type="entry name" value="TRK SYSTEM POTASSIUM UPTAKE PROTEIN"/>
    <property type="match status" value="1"/>
</dbReference>
<proteinExistence type="predicted"/>
<dbReference type="GO" id="GO:0016709">
    <property type="term" value="F:oxidoreductase activity, acting on paired donors, with incorporation or reduction of molecular oxygen, NAD(P)H as one donor, and incorporation of one atom of oxygen"/>
    <property type="evidence" value="ECO:0007669"/>
    <property type="project" value="UniProtKB-ARBA"/>
</dbReference>
<name>A0A0C9VU75_SPHS4</name>
<keyword evidence="4" id="KW-0560">Oxidoreductase</keyword>
<keyword evidence="7" id="KW-1185">Reference proteome</keyword>
<reference evidence="6 7" key="1">
    <citation type="submission" date="2014-06" db="EMBL/GenBank/DDBJ databases">
        <title>Evolutionary Origins and Diversification of the Mycorrhizal Mutualists.</title>
        <authorList>
            <consortium name="DOE Joint Genome Institute"/>
            <consortium name="Mycorrhizal Genomics Consortium"/>
            <person name="Kohler A."/>
            <person name="Kuo A."/>
            <person name="Nagy L.G."/>
            <person name="Floudas D."/>
            <person name="Copeland A."/>
            <person name="Barry K.W."/>
            <person name="Cichocki N."/>
            <person name="Veneault-Fourrey C."/>
            <person name="LaButti K."/>
            <person name="Lindquist E.A."/>
            <person name="Lipzen A."/>
            <person name="Lundell T."/>
            <person name="Morin E."/>
            <person name="Murat C."/>
            <person name="Riley R."/>
            <person name="Ohm R."/>
            <person name="Sun H."/>
            <person name="Tunlid A."/>
            <person name="Henrissat B."/>
            <person name="Grigoriev I.V."/>
            <person name="Hibbett D.S."/>
            <person name="Martin F."/>
        </authorList>
    </citation>
    <scope>NUCLEOTIDE SEQUENCE [LARGE SCALE GENOMIC DNA]</scope>
    <source>
        <strain evidence="6 7">SS14</strain>
    </source>
</reference>
<accession>A0A0C9VU75</accession>
<dbReference type="InterPro" id="IPR002938">
    <property type="entry name" value="FAD-bd"/>
</dbReference>
<dbReference type="Pfam" id="PF01494">
    <property type="entry name" value="FAD_binding_3"/>
    <property type="match status" value="1"/>
</dbReference>
<dbReference type="EMBL" id="KN837132">
    <property type="protein sequence ID" value="KIJ42115.1"/>
    <property type="molecule type" value="Genomic_DNA"/>
</dbReference>